<evidence type="ECO:0000313" key="2">
    <source>
        <dbReference type="WBParaSite" id="nRc.2.0.1.t07702-RA"/>
    </source>
</evidence>
<dbReference type="Proteomes" id="UP000887565">
    <property type="component" value="Unplaced"/>
</dbReference>
<dbReference type="AlphaFoldDB" id="A0A915I0P6"/>
<name>A0A915I0P6_ROMCU</name>
<sequence length="104" mass="11928">MTTPSTSSVSTTDEPPMYRELINVKERYIRWAEQQPHQNNLSFCCDSTFYFTTFFALLLHALSAWDHMGALPSLCSPAPEPMVSCGDPVIVKLWQLLRHNWPLL</sequence>
<proteinExistence type="predicted"/>
<keyword evidence="1" id="KW-1185">Reference proteome</keyword>
<protein>
    <submittedName>
        <fullName evidence="2">Uncharacterized protein</fullName>
    </submittedName>
</protein>
<reference evidence="2" key="1">
    <citation type="submission" date="2022-11" db="UniProtKB">
        <authorList>
            <consortium name="WormBaseParasite"/>
        </authorList>
    </citation>
    <scope>IDENTIFICATION</scope>
</reference>
<accession>A0A915I0P6</accession>
<evidence type="ECO:0000313" key="1">
    <source>
        <dbReference type="Proteomes" id="UP000887565"/>
    </source>
</evidence>
<organism evidence="1 2">
    <name type="scientific">Romanomermis culicivorax</name>
    <name type="common">Nematode worm</name>
    <dbReference type="NCBI Taxonomy" id="13658"/>
    <lineage>
        <taxon>Eukaryota</taxon>
        <taxon>Metazoa</taxon>
        <taxon>Ecdysozoa</taxon>
        <taxon>Nematoda</taxon>
        <taxon>Enoplea</taxon>
        <taxon>Dorylaimia</taxon>
        <taxon>Mermithida</taxon>
        <taxon>Mermithoidea</taxon>
        <taxon>Mermithidae</taxon>
        <taxon>Romanomermis</taxon>
    </lineage>
</organism>
<dbReference type="WBParaSite" id="nRc.2.0.1.t07702-RA">
    <property type="protein sequence ID" value="nRc.2.0.1.t07702-RA"/>
    <property type="gene ID" value="nRc.2.0.1.g07702"/>
</dbReference>